<dbReference type="EMBL" id="DXEN01000051">
    <property type="protein sequence ID" value="HIX86247.1"/>
    <property type="molecule type" value="Genomic_DNA"/>
</dbReference>
<proteinExistence type="predicted"/>
<accession>A0A9D2BQ40</accession>
<reference evidence="1" key="1">
    <citation type="journal article" date="2021" name="PeerJ">
        <title>Extensive microbial diversity within the chicken gut microbiome revealed by metagenomics and culture.</title>
        <authorList>
            <person name="Gilroy R."/>
            <person name="Ravi A."/>
            <person name="Getino M."/>
            <person name="Pursley I."/>
            <person name="Horton D.L."/>
            <person name="Alikhan N.F."/>
            <person name="Baker D."/>
            <person name="Gharbi K."/>
            <person name="Hall N."/>
            <person name="Watson M."/>
            <person name="Adriaenssens E.M."/>
            <person name="Foster-Nyarko E."/>
            <person name="Jarju S."/>
            <person name="Secka A."/>
            <person name="Antonio M."/>
            <person name="Oren A."/>
            <person name="Chaudhuri R.R."/>
            <person name="La Ragione R."/>
            <person name="Hildebrand F."/>
            <person name="Pallen M.J."/>
        </authorList>
    </citation>
    <scope>NUCLEOTIDE SEQUENCE</scope>
    <source>
        <strain evidence="1">ChiHecec2B26-12326</strain>
    </source>
</reference>
<dbReference type="Proteomes" id="UP000823847">
    <property type="component" value="Unassembled WGS sequence"/>
</dbReference>
<name>A0A9D2BQ40_9BACT</name>
<evidence type="ECO:0000313" key="1">
    <source>
        <dbReference type="EMBL" id="HIX86247.1"/>
    </source>
</evidence>
<gene>
    <name evidence="1" type="ORF">H9848_06535</name>
</gene>
<reference evidence="1" key="2">
    <citation type="submission" date="2021-04" db="EMBL/GenBank/DDBJ databases">
        <authorList>
            <person name="Gilroy R."/>
        </authorList>
    </citation>
    <scope>NUCLEOTIDE SEQUENCE</scope>
    <source>
        <strain evidence="1">ChiHecec2B26-12326</strain>
    </source>
</reference>
<protein>
    <submittedName>
        <fullName evidence="1">Uncharacterized protein</fullName>
    </submittedName>
</protein>
<sequence>MKVSEPVVAYNTAHLQGLRNRLIALIDQTSDERKLQDCLDLLQAKKPMPCMFTEEELDAVIDSAEKEGFASREEVDMMFTKWRH</sequence>
<organism evidence="1 2">
    <name type="scientific">Candidatus Parabacteroides intestinigallinarum</name>
    <dbReference type="NCBI Taxonomy" id="2838722"/>
    <lineage>
        <taxon>Bacteria</taxon>
        <taxon>Pseudomonadati</taxon>
        <taxon>Bacteroidota</taxon>
        <taxon>Bacteroidia</taxon>
        <taxon>Bacteroidales</taxon>
        <taxon>Tannerellaceae</taxon>
        <taxon>Parabacteroides</taxon>
    </lineage>
</organism>
<evidence type="ECO:0000313" key="2">
    <source>
        <dbReference type="Proteomes" id="UP000823847"/>
    </source>
</evidence>
<dbReference type="AlphaFoldDB" id="A0A9D2BQ40"/>
<comment type="caution">
    <text evidence="1">The sequence shown here is derived from an EMBL/GenBank/DDBJ whole genome shotgun (WGS) entry which is preliminary data.</text>
</comment>